<proteinExistence type="predicted"/>
<feature type="compositionally biased region" description="Basic and acidic residues" evidence="1">
    <location>
        <begin position="239"/>
        <end position="252"/>
    </location>
</feature>
<feature type="non-terminal residue" evidence="2">
    <location>
        <position position="1"/>
    </location>
</feature>
<keyword evidence="3" id="KW-1185">Reference proteome</keyword>
<feature type="compositionally biased region" description="Polar residues" evidence="1">
    <location>
        <begin position="204"/>
        <end position="235"/>
    </location>
</feature>
<evidence type="ECO:0000313" key="2">
    <source>
        <dbReference type="EMBL" id="RDX85339.1"/>
    </source>
</evidence>
<dbReference type="Proteomes" id="UP000257109">
    <property type="component" value="Unassembled WGS sequence"/>
</dbReference>
<evidence type="ECO:0000256" key="1">
    <source>
        <dbReference type="SAM" id="MobiDB-lite"/>
    </source>
</evidence>
<evidence type="ECO:0000313" key="3">
    <source>
        <dbReference type="Proteomes" id="UP000257109"/>
    </source>
</evidence>
<dbReference type="EMBL" id="QJKJ01006819">
    <property type="protein sequence ID" value="RDX85339.1"/>
    <property type="molecule type" value="Genomic_DNA"/>
</dbReference>
<accession>A0A371G441</accession>
<comment type="caution">
    <text evidence="2">The sequence shown here is derived from an EMBL/GenBank/DDBJ whole genome shotgun (WGS) entry which is preliminary data.</text>
</comment>
<protein>
    <submittedName>
        <fullName evidence="2">Uncharacterized protein</fullName>
    </submittedName>
</protein>
<sequence length="288" mass="32160">MIKLLPDHNKPCQRSDETLEFSLFHAPLVNNMEDETSGKGFTLILGGPYFMTARIKIDVHAGTLSMEFNDNLVYFNIFEAMKHPTEDPLLFGIDIIDELVAEYMQLDTDNAEFSNFSKDIDVISCLGSVANESNYHELLEVQDLSDSKDDTANLANLDHNFEFIDLIDQVCKYDEESKCSKPARVQVVETEKLLPAQVATILTTESDSANQGRDLTRAESNSCNETNVESDSASRGQKLRWDETDSSEETHAKSNLSIQLRVSIISHKCGGDTSRHCESGMFGRGAML</sequence>
<feature type="region of interest" description="Disordered" evidence="1">
    <location>
        <begin position="204"/>
        <end position="253"/>
    </location>
</feature>
<name>A0A371G441_MUCPR</name>
<gene>
    <name evidence="2" type="ORF">CR513_33483</name>
</gene>
<dbReference type="AlphaFoldDB" id="A0A371G441"/>
<organism evidence="2 3">
    <name type="scientific">Mucuna pruriens</name>
    <name type="common">Velvet bean</name>
    <name type="synonym">Dolichos pruriens</name>
    <dbReference type="NCBI Taxonomy" id="157652"/>
    <lineage>
        <taxon>Eukaryota</taxon>
        <taxon>Viridiplantae</taxon>
        <taxon>Streptophyta</taxon>
        <taxon>Embryophyta</taxon>
        <taxon>Tracheophyta</taxon>
        <taxon>Spermatophyta</taxon>
        <taxon>Magnoliopsida</taxon>
        <taxon>eudicotyledons</taxon>
        <taxon>Gunneridae</taxon>
        <taxon>Pentapetalae</taxon>
        <taxon>rosids</taxon>
        <taxon>fabids</taxon>
        <taxon>Fabales</taxon>
        <taxon>Fabaceae</taxon>
        <taxon>Papilionoideae</taxon>
        <taxon>50 kb inversion clade</taxon>
        <taxon>NPAAA clade</taxon>
        <taxon>indigoferoid/millettioid clade</taxon>
        <taxon>Phaseoleae</taxon>
        <taxon>Mucuna</taxon>
    </lineage>
</organism>
<reference evidence="2" key="1">
    <citation type="submission" date="2018-05" db="EMBL/GenBank/DDBJ databases">
        <title>Draft genome of Mucuna pruriens seed.</title>
        <authorList>
            <person name="Nnadi N.E."/>
            <person name="Vos R."/>
            <person name="Hasami M.H."/>
            <person name="Devisetty U.K."/>
            <person name="Aguiy J.C."/>
        </authorList>
    </citation>
    <scope>NUCLEOTIDE SEQUENCE [LARGE SCALE GENOMIC DNA]</scope>
    <source>
        <strain evidence="2">JCA_2017</strain>
    </source>
</reference>